<evidence type="ECO:0000259" key="1">
    <source>
        <dbReference type="SMART" id="SM01037"/>
    </source>
</evidence>
<comment type="caution">
    <text evidence="2">The sequence shown here is derived from an EMBL/GenBank/DDBJ whole genome shotgun (WGS) entry which is preliminary data.</text>
</comment>
<dbReference type="InterPro" id="IPR051761">
    <property type="entry name" value="MLP-like_ligand-binding"/>
</dbReference>
<organism evidence="2 4">
    <name type="scientific">Cannabis sativa</name>
    <name type="common">Hemp</name>
    <name type="synonym">Marijuana</name>
    <dbReference type="NCBI Taxonomy" id="3483"/>
    <lineage>
        <taxon>Eukaryota</taxon>
        <taxon>Viridiplantae</taxon>
        <taxon>Streptophyta</taxon>
        <taxon>Embryophyta</taxon>
        <taxon>Tracheophyta</taxon>
        <taxon>Spermatophyta</taxon>
        <taxon>Magnoliopsida</taxon>
        <taxon>eudicotyledons</taxon>
        <taxon>Gunneridae</taxon>
        <taxon>Pentapetalae</taxon>
        <taxon>rosids</taxon>
        <taxon>fabids</taxon>
        <taxon>Rosales</taxon>
        <taxon>Cannabaceae</taxon>
        <taxon>Cannabis</taxon>
    </lineage>
</organism>
<dbReference type="PANTHER" id="PTHR31907">
    <property type="entry name" value="MLP-LIKE PROTEIN 423"/>
    <property type="match status" value="1"/>
</dbReference>
<dbReference type="EMBL" id="JAATIQ010000007">
    <property type="protein sequence ID" value="KAF4402615.1"/>
    <property type="molecule type" value="Genomic_DNA"/>
</dbReference>
<reference evidence="4 5" key="1">
    <citation type="journal article" date="2020" name="bioRxiv">
        <title>Sequence and annotation of 42 cannabis genomes reveals extensive copy number variation in cannabinoid synthesis and pathogen resistance genes.</title>
        <authorList>
            <person name="Mckernan K.J."/>
            <person name="Helbert Y."/>
            <person name="Kane L.T."/>
            <person name="Ebling H."/>
            <person name="Zhang L."/>
            <person name="Liu B."/>
            <person name="Eaton Z."/>
            <person name="Mclaughlin S."/>
            <person name="Kingan S."/>
            <person name="Baybayan P."/>
            <person name="Concepcion G."/>
            <person name="Jordan M."/>
            <person name="Riva A."/>
            <person name="Barbazuk W."/>
            <person name="Harkins T."/>
        </authorList>
    </citation>
    <scope>NUCLEOTIDE SEQUENCE [LARGE SCALE GENOMIC DNA]</scope>
    <source>
        <strain evidence="4 5">cv. Jamaican Lion 4</strain>
        <strain evidence="3">Father</strain>
        <strain evidence="2">Mother</strain>
        <tissue evidence="2">Leaf</tissue>
    </source>
</reference>
<dbReference type="Proteomes" id="UP000583929">
    <property type="component" value="Unassembled WGS sequence"/>
</dbReference>
<evidence type="ECO:0000313" key="5">
    <source>
        <dbReference type="Proteomes" id="UP000583929"/>
    </source>
</evidence>
<dbReference type="AlphaFoldDB" id="A0A7J6EBP3"/>
<accession>A0A803QQG5</accession>
<evidence type="ECO:0000313" key="3">
    <source>
        <dbReference type="EMBL" id="KAF4402615.1"/>
    </source>
</evidence>
<dbReference type="SUPFAM" id="SSF55961">
    <property type="entry name" value="Bet v1-like"/>
    <property type="match status" value="1"/>
</dbReference>
<keyword evidence="5" id="KW-1185">Reference proteome</keyword>
<gene>
    <name evidence="2" type="ORF">F8388_019175</name>
    <name evidence="3" type="ORF">G4B88_012400</name>
</gene>
<feature type="domain" description="Bet v I/Major latex protein" evidence="1">
    <location>
        <begin position="8"/>
        <end position="161"/>
    </location>
</feature>
<dbReference type="CDD" id="cd07816">
    <property type="entry name" value="Bet_v1-like"/>
    <property type="match status" value="1"/>
</dbReference>
<name>A0A7J6EBP3_CANSA</name>
<evidence type="ECO:0000313" key="2">
    <source>
        <dbReference type="EMBL" id="KAF4355776.1"/>
    </source>
</evidence>
<accession>A0A7J6EBP3</accession>
<dbReference type="OMA" id="FTHAISK"/>
<dbReference type="EMBL" id="JAATIP010000261">
    <property type="protein sequence ID" value="KAF4355776.1"/>
    <property type="molecule type" value="Genomic_DNA"/>
</dbReference>
<dbReference type="Gene3D" id="3.30.530.20">
    <property type="match status" value="1"/>
</dbReference>
<dbReference type="InterPro" id="IPR023393">
    <property type="entry name" value="START-like_dom_sf"/>
</dbReference>
<protein>
    <recommendedName>
        <fullName evidence="1">Bet v I/Major latex protein domain-containing protein</fullName>
    </recommendedName>
</protein>
<dbReference type="Pfam" id="PF00407">
    <property type="entry name" value="Bet_v_1"/>
    <property type="match status" value="1"/>
</dbReference>
<sequence>METAVEESLYGKLETDVEIKASASKFHDIFKHRPHHISNHSTDKIKGVDIHEGEWGTVGSVIFWNYVHDGKECVAKEIVEAIDDEKNLITFRVIEGDLMEHFKSFKLTIQANCKSDKGEEGCTVHWTLEYEKHHGEIIDPHTLLQFVADVSKDLESHLLED</sequence>
<dbReference type="SMART" id="SM01037">
    <property type="entry name" value="Bet_v_1"/>
    <property type="match status" value="1"/>
</dbReference>
<evidence type="ECO:0000313" key="4">
    <source>
        <dbReference type="Proteomes" id="UP000525078"/>
    </source>
</evidence>
<proteinExistence type="predicted"/>
<dbReference type="InterPro" id="IPR000916">
    <property type="entry name" value="Bet_v_I/MLP"/>
</dbReference>
<dbReference type="OrthoDB" id="1072116at2759"/>
<dbReference type="Proteomes" id="UP000525078">
    <property type="component" value="Unassembled WGS sequence"/>
</dbReference>
<dbReference type="GO" id="GO:0006952">
    <property type="term" value="P:defense response"/>
    <property type="evidence" value="ECO:0007669"/>
    <property type="project" value="InterPro"/>
</dbReference>